<evidence type="ECO:0000313" key="3">
    <source>
        <dbReference type="Proteomes" id="UP001596455"/>
    </source>
</evidence>
<dbReference type="Proteomes" id="UP001596455">
    <property type="component" value="Unassembled WGS sequence"/>
</dbReference>
<dbReference type="Pfam" id="PF08241">
    <property type="entry name" value="Methyltransf_11"/>
    <property type="match status" value="1"/>
</dbReference>
<keyword evidence="2" id="KW-0808">Transferase</keyword>
<dbReference type="GO" id="GO:0008168">
    <property type="term" value="F:methyltransferase activity"/>
    <property type="evidence" value="ECO:0007669"/>
    <property type="project" value="UniProtKB-KW"/>
</dbReference>
<dbReference type="InterPro" id="IPR029063">
    <property type="entry name" value="SAM-dependent_MTases_sf"/>
</dbReference>
<dbReference type="SUPFAM" id="SSF53335">
    <property type="entry name" value="S-adenosyl-L-methionine-dependent methyltransferases"/>
    <property type="match status" value="1"/>
</dbReference>
<sequence>MSTERSGDVYTHGHHPSVLASHTWRTAENSAAYLLDRLRPGQDLLDVGCGPGTITAGLAARLAPGRVVGLDRDAGVLEKARGAVERDGLGRHVELVTGDVYDLPFRDARFDVVHAHQVLQHLTDPVAALGEMRRVLRPGGLLAVRDSDYAAMTWYPDIPGLGEWNELYHRLTRANGAEADAGRRLHVWVRQAGFTELEVSAGTWCFQTTEERTWWSSLWADRVTASAFARQALEAGFATEEDLARLAAAWRAWGEDPEGWFTVLHGQVLARR</sequence>
<name>A0ABW2Q7S0_9MICO</name>
<gene>
    <name evidence="2" type="ORF">ACFQQL_10030</name>
</gene>
<dbReference type="EMBL" id="JBHTCQ010000002">
    <property type="protein sequence ID" value="MFC7405445.1"/>
    <property type="molecule type" value="Genomic_DNA"/>
</dbReference>
<proteinExistence type="predicted"/>
<dbReference type="CDD" id="cd02440">
    <property type="entry name" value="AdoMet_MTases"/>
    <property type="match status" value="1"/>
</dbReference>
<dbReference type="GO" id="GO:0032259">
    <property type="term" value="P:methylation"/>
    <property type="evidence" value="ECO:0007669"/>
    <property type="project" value="UniProtKB-KW"/>
</dbReference>
<keyword evidence="3" id="KW-1185">Reference proteome</keyword>
<evidence type="ECO:0000259" key="1">
    <source>
        <dbReference type="Pfam" id="PF08241"/>
    </source>
</evidence>
<feature type="domain" description="Methyltransferase type 11" evidence="1">
    <location>
        <begin position="45"/>
        <end position="143"/>
    </location>
</feature>
<reference evidence="3" key="1">
    <citation type="journal article" date="2019" name="Int. J. Syst. Evol. Microbiol.">
        <title>The Global Catalogue of Microorganisms (GCM) 10K type strain sequencing project: providing services to taxonomists for standard genome sequencing and annotation.</title>
        <authorList>
            <consortium name="The Broad Institute Genomics Platform"/>
            <consortium name="The Broad Institute Genome Sequencing Center for Infectious Disease"/>
            <person name="Wu L."/>
            <person name="Ma J."/>
        </authorList>
    </citation>
    <scope>NUCLEOTIDE SEQUENCE [LARGE SCALE GENOMIC DNA]</scope>
    <source>
        <strain evidence="3">JCM 1490</strain>
    </source>
</reference>
<dbReference type="InterPro" id="IPR013216">
    <property type="entry name" value="Methyltransf_11"/>
</dbReference>
<protein>
    <submittedName>
        <fullName evidence="2">Methyltransferase domain-containing protein</fullName>
    </submittedName>
</protein>
<accession>A0ABW2Q7S0</accession>
<dbReference type="RefSeq" id="WP_382393890.1">
    <property type="nucleotide sequence ID" value="NZ_JBHTCQ010000002.1"/>
</dbReference>
<organism evidence="2 3">
    <name type="scientific">Georgenia alba</name>
    <dbReference type="NCBI Taxonomy" id="2233858"/>
    <lineage>
        <taxon>Bacteria</taxon>
        <taxon>Bacillati</taxon>
        <taxon>Actinomycetota</taxon>
        <taxon>Actinomycetes</taxon>
        <taxon>Micrococcales</taxon>
        <taxon>Bogoriellaceae</taxon>
        <taxon>Georgenia</taxon>
    </lineage>
</organism>
<dbReference type="PANTHER" id="PTHR43591:SF24">
    <property type="entry name" value="2-METHOXY-6-POLYPRENYL-1,4-BENZOQUINOL METHYLASE, MITOCHONDRIAL"/>
    <property type="match status" value="1"/>
</dbReference>
<dbReference type="Gene3D" id="3.40.50.150">
    <property type="entry name" value="Vaccinia Virus protein VP39"/>
    <property type="match status" value="1"/>
</dbReference>
<dbReference type="PANTHER" id="PTHR43591">
    <property type="entry name" value="METHYLTRANSFERASE"/>
    <property type="match status" value="1"/>
</dbReference>
<keyword evidence="2" id="KW-0489">Methyltransferase</keyword>
<comment type="caution">
    <text evidence="2">The sequence shown here is derived from an EMBL/GenBank/DDBJ whole genome shotgun (WGS) entry which is preliminary data.</text>
</comment>
<evidence type="ECO:0000313" key="2">
    <source>
        <dbReference type="EMBL" id="MFC7405445.1"/>
    </source>
</evidence>